<keyword evidence="6 10" id="KW-1133">Transmembrane helix</keyword>
<dbReference type="InterPro" id="IPR002048">
    <property type="entry name" value="EF_hand_dom"/>
</dbReference>
<feature type="transmembrane region" description="Helical" evidence="10">
    <location>
        <begin position="471"/>
        <end position="495"/>
    </location>
</feature>
<accession>A0AAV1IEP7</accession>
<evidence type="ECO:0000313" key="13">
    <source>
        <dbReference type="Proteomes" id="UP001314263"/>
    </source>
</evidence>
<keyword evidence="3" id="KW-0050">Antiport</keyword>
<feature type="compositionally biased region" description="Low complexity" evidence="9">
    <location>
        <begin position="334"/>
        <end position="353"/>
    </location>
</feature>
<feature type="transmembrane region" description="Helical" evidence="10">
    <location>
        <begin position="398"/>
        <end position="417"/>
    </location>
</feature>
<feature type="transmembrane region" description="Helical" evidence="10">
    <location>
        <begin position="87"/>
        <end position="110"/>
    </location>
</feature>
<gene>
    <name evidence="12" type="ORF">CVIRNUC_007914</name>
</gene>
<evidence type="ECO:0000256" key="1">
    <source>
        <dbReference type="ARBA" id="ARBA00004127"/>
    </source>
</evidence>
<dbReference type="EMBL" id="CAUYUE010000011">
    <property type="protein sequence ID" value="CAK0784710.1"/>
    <property type="molecule type" value="Genomic_DNA"/>
</dbReference>
<dbReference type="CDD" id="cd00051">
    <property type="entry name" value="EFh"/>
    <property type="match status" value="1"/>
</dbReference>
<dbReference type="InterPro" id="IPR044880">
    <property type="entry name" value="NCX_ion-bd_dom_sf"/>
</dbReference>
<dbReference type="SMART" id="SM00054">
    <property type="entry name" value="EFh"/>
    <property type="match status" value="2"/>
</dbReference>
<keyword evidence="13" id="KW-1185">Reference proteome</keyword>
<dbReference type="PANTHER" id="PTHR31503:SF36">
    <property type="entry name" value="SODIUM_CALCIUM EXCHANGER MEMBRANE REGION DOMAIN-CONTAINING PROTEIN"/>
    <property type="match status" value="1"/>
</dbReference>
<dbReference type="PROSITE" id="PS00018">
    <property type="entry name" value="EF_HAND_1"/>
    <property type="match status" value="2"/>
</dbReference>
<evidence type="ECO:0000256" key="8">
    <source>
        <dbReference type="ARBA" id="ARBA00023136"/>
    </source>
</evidence>
<dbReference type="GO" id="GO:0015369">
    <property type="term" value="F:calcium:proton antiporter activity"/>
    <property type="evidence" value="ECO:0007669"/>
    <property type="project" value="TreeGrafter"/>
</dbReference>
<dbReference type="InterPro" id="IPR011992">
    <property type="entry name" value="EF-hand-dom_pair"/>
</dbReference>
<feature type="transmembrane region" description="Helical" evidence="10">
    <location>
        <begin position="501"/>
        <end position="522"/>
    </location>
</feature>
<dbReference type="Pfam" id="PF13499">
    <property type="entry name" value="EF-hand_7"/>
    <property type="match status" value="1"/>
</dbReference>
<feature type="domain" description="EF-hand" evidence="11">
    <location>
        <begin position="236"/>
        <end position="271"/>
    </location>
</feature>
<feature type="region of interest" description="Disordered" evidence="9">
    <location>
        <begin position="316"/>
        <end position="393"/>
    </location>
</feature>
<keyword evidence="8 10" id="KW-0472">Membrane</keyword>
<dbReference type="InterPro" id="IPR004837">
    <property type="entry name" value="NaCa_Exmemb"/>
</dbReference>
<proteinExistence type="predicted"/>
<dbReference type="InterPro" id="IPR004713">
    <property type="entry name" value="CaH_exchang"/>
</dbReference>
<feature type="transmembrane region" description="Helical" evidence="10">
    <location>
        <begin position="437"/>
        <end position="459"/>
    </location>
</feature>
<dbReference type="AlphaFoldDB" id="A0AAV1IEP7"/>
<keyword evidence="2" id="KW-0813">Transport</keyword>
<dbReference type="Gene3D" id="1.10.238.10">
    <property type="entry name" value="EF-hand"/>
    <property type="match status" value="1"/>
</dbReference>
<dbReference type="PANTHER" id="PTHR31503">
    <property type="entry name" value="VACUOLAR CALCIUM ION TRANSPORTER"/>
    <property type="match status" value="1"/>
</dbReference>
<feature type="domain" description="EF-hand" evidence="11">
    <location>
        <begin position="277"/>
        <end position="312"/>
    </location>
</feature>
<organism evidence="12 13">
    <name type="scientific">Coccomyxa viridis</name>
    <dbReference type="NCBI Taxonomy" id="1274662"/>
    <lineage>
        <taxon>Eukaryota</taxon>
        <taxon>Viridiplantae</taxon>
        <taxon>Chlorophyta</taxon>
        <taxon>core chlorophytes</taxon>
        <taxon>Trebouxiophyceae</taxon>
        <taxon>Trebouxiophyceae incertae sedis</taxon>
        <taxon>Coccomyxaceae</taxon>
        <taxon>Coccomyxa</taxon>
    </lineage>
</organism>
<dbReference type="GO" id="GO:0012505">
    <property type="term" value="C:endomembrane system"/>
    <property type="evidence" value="ECO:0007669"/>
    <property type="project" value="UniProtKB-SubCell"/>
</dbReference>
<dbReference type="PROSITE" id="PS50222">
    <property type="entry name" value="EF_HAND_2"/>
    <property type="match status" value="2"/>
</dbReference>
<feature type="transmembrane region" description="Helical" evidence="10">
    <location>
        <begin position="529"/>
        <end position="548"/>
    </location>
</feature>
<keyword evidence="5" id="KW-0106">Calcium</keyword>
<evidence type="ECO:0000256" key="4">
    <source>
        <dbReference type="ARBA" id="ARBA00022692"/>
    </source>
</evidence>
<comment type="subcellular location">
    <subcellularLocation>
        <location evidence="1">Endomembrane system</location>
        <topology evidence="1">Multi-pass membrane protein</topology>
    </subcellularLocation>
</comment>
<dbReference type="Gene3D" id="1.20.1420.30">
    <property type="entry name" value="NCX, central ion-binding region"/>
    <property type="match status" value="2"/>
</dbReference>
<feature type="compositionally biased region" description="Acidic residues" evidence="9">
    <location>
        <begin position="369"/>
        <end position="382"/>
    </location>
</feature>
<evidence type="ECO:0000256" key="3">
    <source>
        <dbReference type="ARBA" id="ARBA00022449"/>
    </source>
</evidence>
<dbReference type="Pfam" id="PF01699">
    <property type="entry name" value="Na_Ca_ex"/>
    <property type="match status" value="2"/>
</dbReference>
<dbReference type="Proteomes" id="UP001314263">
    <property type="component" value="Unassembled WGS sequence"/>
</dbReference>
<reference evidence="12 13" key="1">
    <citation type="submission" date="2023-10" db="EMBL/GenBank/DDBJ databases">
        <authorList>
            <person name="Maclean D."/>
            <person name="Macfadyen A."/>
        </authorList>
    </citation>
    <scope>NUCLEOTIDE SEQUENCE [LARGE SCALE GENOMIC DNA]</scope>
</reference>
<evidence type="ECO:0000256" key="10">
    <source>
        <dbReference type="SAM" id="Phobius"/>
    </source>
</evidence>
<protein>
    <recommendedName>
        <fullName evidence="11">EF-hand domain-containing protein</fullName>
    </recommendedName>
</protein>
<evidence type="ECO:0000259" key="11">
    <source>
        <dbReference type="PROSITE" id="PS50222"/>
    </source>
</evidence>
<keyword evidence="7" id="KW-0406">Ion transport</keyword>
<evidence type="ECO:0000256" key="5">
    <source>
        <dbReference type="ARBA" id="ARBA00022837"/>
    </source>
</evidence>
<evidence type="ECO:0000256" key="2">
    <source>
        <dbReference type="ARBA" id="ARBA00022448"/>
    </source>
</evidence>
<sequence length="554" mass="60455">MCKETYGVFPCSDSLVGSIVLIIFYGYLLLRGARLLSDGSELLLEVISPGIIGGLLLPILGALPDALIIVVSGLGGSKEEAAEQVNVGIGTLAGSTIMLLTVAWGGSLLAGRCDLDEKGVAINKKLTKKWSLFGTGVTTDSFTPKGAIIMVGTVLLYAIIQVPAFAGTDDHISTLAGCIVCLVTLAAYCIFQVAYPELQKRKMERARHRQWRHDAVRAMQRHVKPLGSMLTEKGEINDEVVQQLFTSFDTDNSGEIDTDEMKGLLLGISLSTSESNSLQETVNYYMKTFDSDNSGAINYEEFRKHLITWIAEKQKRHEELERKRRKEAVKRDSAAQPEAPQGAAPQQGQAGPQTNITVDPLLSDHSEETTSDEEDEAEDEAEDEKKEEDKEKMTTKKLVTKAVLMLLAGTIVCAVFSDPMVDAVSNFSKASHIPAFYVAFVVTPYASNASELVSSLIFASRKHKKNISLTFSQVYGAATMNNTLCLGLFLLVMHIRMLPWTYSSEVITTVAATAAVGALGYFKQTFATFWAIPVLLIYPLSIVMVWGLDRAGLK</sequence>
<dbReference type="GO" id="GO:0006874">
    <property type="term" value="P:intracellular calcium ion homeostasis"/>
    <property type="evidence" value="ECO:0007669"/>
    <property type="project" value="TreeGrafter"/>
</dbReference>
<dbReference type="SUPFAM" id="SSF47473">
    <property type="entry name" value="EF-hand"/>
    <property type="match status" value="1"/>
</dbReference>
<dbReference type="GO" id="GO:0005774">
    <property type="term" value="C:vacuolar membrane"/>
    <property type="evidence" value="ECO:0007669"/>
    <property type="project" value="UniProtKB-ARBA"/>
</dbReference>
<dbReference type="InterPro" id="IPR018247">
    <property type="entry name" value="EF_Hand_1_Ca_BS"/>
</dbReference>
<evidence type="ECO:0000256" key="9">
    <source>
        <dbReference type="SAM" id="MobiDB-lite"/>
    </source>
</evidence>
<keyword evidence="4 10" id="KW-0812">Transmembrane</keyword>
<dbReference type="GO" id="GO:0005509">
    <property type="term" value="F:calcium ion binding"/>
    <property type="evidence" value="ECO:0007669"/>
    <property type="project" value="InterPro"/>
</dbReference>
<comment type="caution">
    <text evidence="12">The sequence shown here is derived from an EMBL/GenBank/DDBJ whole genome shotgun (WGS) entry which is preliminary data.</text>
</comment>
<feature type="transmembrane region" description="Helical" evidence="10">
    <location>
        <begin position="6"/>
        <end position="30"/>
    </location>
</feature>
<evidence type="ECO:0000256" key="7">
    <source>
        <dbReference type="ARBA" id="ARBA00023065"/>
    </source>
</evidence>
<name>A0AAV1IEP7_9CHLO</name>
<evidence type="ECO:0000256" key="6">
    <source>
        <dbReference type="ARBA" id="ARBA00022989"/>
    </source>
</evidence>
<feature type="transmembrane region" description="Helical" evidence="10">
    <location>
        <begin position="42"/>
        <end position="75"/>
    </location>
</feature>
<feature type="transmembrane region" description="Helical" evidence="10">
    <location>
        <begin position="147"/>
        <end position="166"/>
    </location>
</feature>
<evidence type="ECO:0000313" key="12">
    <source>
        <dbReference type="EMBL" id="CAK0784710.1"/>
    </source>
</evidence>
<feature type="transmembrane region" description="Helical" evidence="10">
    <location>
        <begin position="172"/>
        <end position="195"/>
    </location>
</feature>
<feature type="compositionally biased region" description="Basic and acidic residues" evidence="9">
    <location>
        <begin position="383"/>
        <end position="393"/>
    </location>
</feature>